<evidence type="ECO:0000256" key="1">
    <source>
        <dbReference type="SAM" id="MobiDB-lite"/>
    </source>
</evidence>
<evidence type="ECO:0000313" key="3">
    <source>
        <dbReference type="Proteomes" id="UP001500171"/>
    </source>
</evidence>
<proteinExistence type="predicted"/>
<comment type="caution">
    <text evidence="2">The sequence shown here is derived from an EMBL/GenBank/DDBJ whole genome shotgun (WGS) entry which is preliminary data.</text>
</comment>
<organism evidence="2 3">
    <name type="scientific">Orbus sasakiae</name>
    <dbReference type="NCBI Taxonomy" id="1078475"/>
    <lineage>
        <taxon>Bacteria</taxon>
        <taxon>Pseudomonadati</taxon>
        <taxon>Pseudomonadota</taxon>
        <taxon>Gammaproteobacteria</taxon>
        <taxon>Orbales</taxon>
        <taxon>Orbaceae</taxon>
        <taxon>Orbus</taxon>
    </lineage>
</organism>
<accession>A0ABP9N1Y4</accession>
<dbReference type="Proteomes" id="UP001500171">
    <property type="component" value="Unassembled WGS sequence"/>
</dbReference>
<name>A0ABP9N1Y4_9GAMM</name>
<dbReference type="EMBL" id="BAABHY010000001">
    <property type="protein sequence ID" value="GAA5105535.1"/>
    <property type="molecule type" value="Genomic_DNA"/>
</dbReference>
<sequence>MISESQSCFPLKKHKKPFIKKQNESERKHVNVKNKKNAEYIQSIRLRPETKMIRRLKPA</sequence>
<gene>
    <name evidence="2" type="ORF">GCM10023211_04410</name>
</gene>
<protein>
    <submittedName>
        <fullName evidence="2">Uncharacterized protein</fullName>
    </submittedName>
</protein>
<reference evidence="3" key="1">
    <citation type="journal article" date="2019" name="Int. J. Syst. Evol. Microbiol.">
        <title>The Global Catalogue of Microorganisms (GCM) 10K type strain sequencing project: providing services to taxonomists for standard genome sequencing and annotation.</title>
        <authorList>
            <consortium name="The Broad Institute Genomics Platform"/>
            <consortium name="The Broad Institute Genome Sequencing Center for Infectious Disease"/>
            <person name="Wu L."/>
            <person name="Ma J."/>
        </authorList>
    </citation>
    <scope>NUCLEOTIDE SEQUENCE [LARGE SCALE GENOMIC DNA]</scope>
    <source>
        <strain evidence="3">JCM 18050</strain>
    </source>
</reference>
<evidence type="ECO:0000313" key="2">
    <source>
        <dbReference type="EMBL" id="GAA5105535.1"/>
    </source>
</evidence>
<keyword evidence="3" id="KW-1185">Reference proteome</keyword>
<feature type="region of interest" description="Disordered" evidence="1">
    <location>
        <begin position="1"/>
        <end position="31"/>
    </location>
</feature>